<keyword evidence="2" id="KW-1185">Reference proteome</keyword>
<sequence length="142" mass="15136">MIGNIRLLEDVINIDSGCSPQEAAVLYDSCQDGKNSGFLPTPVPPSFVPSTSAPDPNAASCSGTQASDSEDENVIFQDSSVDPLIVDEPSNLSPDQGEIPTNLDLEILVNQDLSYQSDTTQVDVLPVPECKHVLFLTTLVCI</sequence>
<gene>
    <name evidence="1" type="ORF">L1987_45731</name>
</gene>
<reference evidence="1 2" key="2">
    <citation type="journal article" date="2022" name="Mol. Ecol. Resour.">
        <title>The genomes of chicory, endive, great burdock and yacon provide insights into Asteraceae paleo-polyploidization history and plant inulin production.</title>
        <authorList>
            <person name="Fan W."/>
            <person name="Wang S."/>
            <person name="Wang H."/>
            <person name="Wang A."/>
            <person name="Jiang F."/>
            <person name="Liu H."/>
            <person name="Zhao H."/>
            <person name="Xu D."/>
            <person name="Zhang Y."/>
        </authorList>
    </citation>
    <scope>NUCLEOTIDE SEQUENCE [LARGE SCALE GENOMIC DNA]</scope>
    <source>
        <strain evidence="2">cv. Yunnan</strain>
        <tissue evidence="1">Leaves</tissue>
    </source>
</reference>
<evidence type="ECO:0000313" key="1">
    <source>
        <dbReference type="EMBL" id="KAI3775971.1"/>
    </source>
</evidence>
<organism evidence="1 2">
    <name type="scientific">Smallanthus sonchifolius</name>
    <dbReference type="NCBI Taxonomy" id="185202"/>
    <lineage>
        <taxon>Eukaryota</taxon>
        <taxon>Viridiplantae</taxon>
        <taxon>Streptophyta</taxon>
        <taxon>Embryophyta</taxon>
        <taxon>Tracheophyta</taxon>
        <taxon>Spermatophyta</taxon>
        <taxon>Magnoliopsida</taxon>
        <taxon>eudicotyledons</taxon>
        <taxon>Gunneridae</taxon>
        <taxon>Pentapetalae</taxon>
        <taxon>asterids</taxon>
        <taxon>campanulids</taxon>
        <taxon>Asterales</taxon>
        <taxon>Asteraceae</taxon>
        <taxon>Asteroideae</taxon>
        <taxon>Heliantheae alliance</taxon>
        <taxon>Millerieae</taxon>
        <taxon>Smallanthus</taxon>
    </lineage>
</organism>
<dbReference type="Proteomes" id="UP001056120">
    <property type="component" value="Linkage Group LG15"/>
</dbReference>
<evidence type="ECO:0000313" key="2">
    <source>
        <dbReference type="Proteomes" id="UP001056120"/>
    </source>
</evidence>
<accession>A0ACB9FYD4</accession>
<comment type="caution">
    <text evidence="1">The sequence shown here is derived from an EMBL/GenBank/DDBJ whole genome shotgun (WGS) entry which is preliminary data.</text>
</comment>
<proteinExistence type="predicted"/>
<reference evidence="2" key="1">
    <citation type="journal article" date="2022" name="Mol. Ecol. Resour.">
        <title>The genomes of chicory, endive, great burdock and yacon provide insights into Asteraceae palaeo-polyploidization history and plant inulin production.</title>
        <authorList>
            <person name="Fan W."/>
            <person name="Wang S."/>
            <person name="Wang H."/>
            <person name="Wang A."/>
            <person name="Jiang F."/>
            <person name="Liu H."/>
            <person name="Zhao H."/>
            <person name="Xu D."/>
            <person name="Zhang Y."/>
        </authorList>
    </citation>
    <scope>NUCLEOTIDE SEQUENCE [LARGE SCALE GENOMIC DNA]</scope>
    <source>
        <strain evidence="2">cv. Yunnan</strain>
    </source>
</reference>
<protein>
    <submittedName>
        <fullName evidence="1">Uncharacterized protein</fullName>
    </submittedName>
</protein>
<name>A0ACB9FYD4_9ASTR</name>
<dbReference type="EMBL" id="CM042032">
    <property type="protein sequence ID" value="KAI3775971.1"/>
    <property type="molecule type" value="Genomic_DNA"/>
</dbReference>